<organism evidence="6 7">
    <name type="scientific">Mytilus coruscus</name>
    <name type="common">Sea mussel</name>
    <dbReference type="NCBI Taxonomy" id="42192"/>
    <lineage>
        <taxon>Eukaryota</taxon>
        <taxon>Metazoa</taxon>
        <taxon>Spiralia</taxon>
        <taxon>Lophotrochozoa</taxon>
        <taxon>Mollusca</taxon>
        <taxon>Bivalvia</taxon>
        <taxon>Autobranchia</taxon>
        <taxon>Pteriomorphia</taxon>
        <taxon>Mytilida</taxon>
        <taxon>Mytiloidea</taxon>
        <taxon>Mytilidae</taxon>
        <taxon>Mytilinae</taxon>
        <taxon>Mytilus</taxon>
    </lineage>
</organism>
<dbReference type="EMBL" id="CACVKT020007119">
    <property type="protein sequence ID" value="CAC5405504.1"/>
    <property type="molecule type" value="Genomic_DNA"/>
</dbReference>
<dbReference type="Pfam" id="PF00386">
    <property type="entry name" value="C1q"/>
    <property type="match status" value="1"/>
</dbReference>
<keyword evidence="2" id="KW-0964">Secreted</keyword>
<dbReference type="InterPro" id="IPR008983">
    <property type="entry name" value="Tumour_necrosis_fac-like_dom"/>
</dbReference>
<dbReference type="SMART" id="SM00110">
    <property type="entry name" value="C1Q"/>
    <property type="match status" value="1"/>
</dbReference>
<evidence type="ECO:0000313" key="7">
    <source>
        <dbReference type="Proteomes" id="UP000507470"/>
    </source>
</evidence>
<dbReference type="PANTHER" id="PTHR15427:SF2">
    <property type="entry name" value="EMILIN-3"/>
    <property type="match status" value="1"/>
</dbReference>
<feature type="chain" id="PRO_5026804173" description="C1q domain-containing protein" evidence="4">
    <location>
        <begin position="26"/>
        <end position="393"/>
    </location>
</feature>
<feature type="compositionally biased region" description="Polar residues" evidence="3">
    <location>
        <begin position="79"/>
        <end position="88"/>
    </location>
</feature>
<feature type="domain" description="C1q" evidence="5">
    <location>
        <begin position="116"/>
        <end position="253"/>
    </location>
</feature>
<dbReference type="Gene3D" id="2.60.120.40">
    <property type="match status" value="1"/>
</dbReference>
<dbReference type="PROSITE" id="PS50871">
    <property type="entry name" value="C1Q"/>
    <property type="match status" value="1"/>
</dbReference>
<dbReference type="InterPro" id="IPR001073">
    <property type="entry name" value="C1q_dom"/>
</dbReference>
<dbReference type="SUPFAM" id="SSF49842">
    <property type="entry name" value="TNF-like"/>
    <property type="match status" value="1"/>
</dbReference>
<evidence type="ECO:0000256" key="1">
    <source>
        <dbReference type="ARBA" id="ARBA00004613"/>
    </source>
</evidence>
<dbReference type="AlphaFoldDB" id="A0A6J8DEN5"/>
<evidence type="ECO:0000259" key="5">
    <source>
        <dbReference type="PROSITE" id="PS50871"/>
    </source>
</evidence>
<evidence type="ECO:0000256" key="2">
    <source>
        <dbReference type="ARBA" id="ARBA00022525"/>
    </source>
</evidence>
<dbReference type="PANTHER" id="PTHR15427">
    <property type="entry name" value="EMILIN ELASTIN MICROFIBRIL INTERFACE-LOCATED PROTEIN ELASTIN MICROFIBRIL INTERFACER"/>
    <property type="match status" value="1"/>
</dbReference>
<feature type="signal peptide" evidence="4">
    <location>
        <begin position="1"/>
        <end position="25"/>
    </location>
</feature>
<keyword evidence="4" id="KW-0732">Signal</keyword>
<evidence type="ECO:0000256" key="4">
    <source>
        <dbReference type="SAM" id="SignalP"/>
    </source>
</evidence>
<dbReference type="GO" id="GO:0031012">
    <property type="term" value="C:extracellular matrix"/>
    <property type="evidence" value="ECO:0007669"/>
    <property type="project" value="TreeGrafter"/>
</dbReference>
<accession>A0A6J8DEN5</accession>
<dbReference type="InterPro" id="IPR050392">
    <property type="entry name" value="Collagen/C1q_domain"/>
</dbReference>
<dbReference type="Proteomes" id="UP000507470">
    <property type="component" value="Unassembled WGS sequence"/>
</dbReference>
<sequence length="393" mass="44075">MSELHVYRMISSILLFGVGLHAVSVVDETNVLKEELRYIRNSFKVLVHRIDELEKANQILQKSGCLGDHIGKTSDKNNDYINPHQNNNTKEESDSETLHGVKECKTVVSNQIKRRSVSVKVAFRAYVTGPISNLGDNQIIPFTSVPFDTHKAFHGDSGVFTSPKSGLYVFFCTILVYYEQRLEFEIVKDGYILAYGGSYGNKAEHKDYGSGTTSTIVQLNAGENVYVRVHGNIHPPSGQIIFQGIDDLEETNAILQICGCPKKHLRKTLNKNAEFKDPRESDSRHIDSGSRTLHIVKENAKVSNKIKRLYVPVGVAFRAGVSKITSYLGDNQIIPFRTVRLDTHKAFHIDNAFFCTMVVFPSKKIEFEIVKGSHIITWGESYGKGADQGQLQH</sequence>
<proteinExistence type="predicted"/>
<name>A0A6J8DEN5_MYTCO</name>
<dbReference type="OrthoDB" id="10070467at2759"/>
<evidence type="ECO:0000256" key="3">
    <source>
        <dbReference type="SAM" id="MobiDB-lite"/>
    </source>
</evidence>
<dbReference type="GO" id="GO:0005576">
    <property type="term" value="C:extracellular region"/>
    <property type="evidence" value="ECO:0007669"/>
    <property type="project" value="UniProtKB-SubCell"/>
</dbReference>
<protein>
    <recommendedName>
        <fullName evidence="5">C1q domain-containing protein</fullName>
    </recommendedName>
</protein>
<comment type="subcellular location">
    <subcellularLocation>
        <location evidence="1">Secreted</location>
    </subcellularLocation>
</comment>
<keyword evidence="7" id="KW-1185">Reference proteome</keyword>
<reference evidence="6 7" key="1">
    <citation type="submission" date="2020-06" db="EMBL/GenBank/DDBJ databases">
        <authorList>
            <person name="Li R."/>
            <person name="Bekaert M."/>
        </authorList>
    </citation>
    <scope>NUCLEOTIDE SEQUENCE [LARGE SCALE GENOMIC DNA]</scope>
    <source>
        <strain evidence="7">wild</strain>
    </source>
</reference>
<evidence type="ECO:0000313" key="6">
    <source>
        <dbReference type="EMBL" id="CAC5405504.1"/>
    </source>
</evidence>
<feature type="region of interest" description="Disordered" evidence="3">
    <location>
        <begin position="76"/>
        <end position="96"/>
    </location>
</feature>
<gene>
    <name evidence="6" type="ORF">MCOR_39184</name>
</gene>